<evidence type="ECO:0000313" key="4">
    <source>
        <dbReference type="Proteomes" id="UP000001861"/>
    </source>
</evidence>
<dbReference type="PANTHER" id="PTHR13309:SF0">
    <property type="entry name" value="FMR1-INTERACTING PROTEIN NUFIP1"/>
    <property type="match status" value="1"/>
</dbReference>
<feature type="region of interest" description="Disordered" evidence="1">
    <location>
        <begin position="169"/>
        <end position="322"/>
    </location>
</feature>
<dbReference type="GeneID" id="6005220"/>
<keyword evidence="4" id="KW-1185">Reference proteome</keyword>
<feature type="compositionally biased region" description="Polar residues" evidence="1">
    <location>
        <begin position="249"/>
        <end position="260"/>
    </location>
</feature>
<dbReference type="InterPro" id="IPR019496">
    <property type="entry name" value="NUFIP1_cons_dom"/>
</dbReference>
<evidence type="ECO:0000256" key="1">
    <source>
        <dbReference type="SAM" id="MobiDB-lite"/>
    </source>
</evidence>
<dbReference type="EMBL" id="AACS02000001">
    <property type="protein sequence ID" value="EAU93060.1"/>
    <property type="molecule type" value="Genomic_DNA"/>
</dbReference>
<accession>A8N1M1</accession>
<dbReference type="KEGG" id="cci:CC1G_06780"/>
<dbReference type="OMA" id="YNPFAQR"/>
<comment type="caution">
    <text evidence="3">The sequence shown here is derived from an EMBL/GenBank/DDBJ whole genome shotgun (WGS) entry which is preliminary data.</text>
</comment>
<feature type="compositionally biased region" description="Low complexity" evidence="1">
    <location>
        <begin position="58"/>
        <end position="70"/>
    </location>
</feature>
<dbReference type="GO" id="GO:0003723">
    <property type="term" value="F:RNA binding"/>
    <property type="evidence" value="ECO:0007669"/>
    <property type="project" value="InterPro"/>
</dbReference>
<feature type="domain" description="FMR1-interacting protein 1 conserved" evidence="2">
    <location>
        <begin position="135"/>
        <end position="186"/>
    </location>
</feature>
<dbReference type="Proteomes" id="UP000001861">
    <property type="component" value="Unassembled WGS sequence"/>
</dbReference>
<dbReference type="VEuPathDB" id="FungiDB:CC1G_06780"/>
<evidence type="ECO:0000259" key="2">
    <source>
        <dbReference type="Pfam" id="PF10453"/>
    </source>
</evidence>
<feature type="compositionally biased region" description="Pro residues" evidence="1">
    <location>
        <begin position="289"/>
        <end position="300"/>
    </location>
</feature>
<name>A8N1M1_COPC7</name>
<dbReference type="InParanoid" id="A8N1M1"/>
<dbReference type="InterPro" id="IPR039136">
    <property type="entry name" value="NUFIP1-like"/>
</dbReference>
<evidence type="ECO:0000313" key="3">
    <source>
        <dbReference type="EMBL" id="EAU93060.1"/>
    </source>
</evidence>
<feature type="region of interest" description="Disordered" evidence="1">
    <location>
        <begin position="1"/>
        <end position="23"/>
    </location>
</feature>
<feature type="region of interest" description="Disordered" evidence="1">
    <location>
        <begin position="52"/>
        <end position="78"/>
    </location>
</feature>
<protein>
    <recommendedName>
        <fullName evidence="2">FMR1-interacting protein 1 conserved domain-containing protein</fullName>
    </recommendedName>
</protein>
<reference evidence="3 4" key="1">
    <citation type="journal article" date="2010" name="Proc. Natl. Acad. Sci. U.S.A.">
        <title>Insights into evolution of multicellular fungi from the assembled chromosomes of the mushroom Coprinopsis cinerea (Coprinus cinereus).</title>
        <authorList>
            <person name="Stajich J.E."/>
            <person name="Wilke S.K."/>
            <person name="Ahren D."/>
            <person name="Au C.H."/>
            <person name="Birren B.W."/>
            <person name="Borodovsky M."/>
            <person name="Burns C."/>
            <person name="Canback B."/>
            <person name="Casselton L.A."/>
            <person name="Cheng C.K."/>
            <person name="Deng J."/>
            <person name="Dietrich F.S."/>
            <person name="Fargo D.C."/>
            <person name="Farman M.L."/>
            <person name="Gathman A.C."/>
            <person name="Goldberg J."/>
            <person name="Guigo R."/>
            <person name="Hoegger P.J."/>
            <person name="Hooker J.B."/>
            <person name="Huggins A."/>
            <person name="James T.Y."/>
            <person name="Kamada T."/>
            <person name="Kilaru S."/>
            <person name="Kodira C."/>
            <person name="Kues U."/>
            <person name="Kupfer D."/>
            <person name="Kwan H.S."/>
            <person name="Lomsadze A."/>
            <person name="Li W."/>
            <person name="Lilly W.W."/>
            <person name="Ma L.J."/>
            <person name="Mackey A.J."/>
            <person name="Manning G."/>
            <person name="Martin F."/>
            <person name="Muraguchi H."/>
            <person name="Natvig D.O."/>
            <person name="Palmerini H."/>
            <person name="Ramesh M.A."/>
            <person name="Rehmeyer C.J."/>
            <person name="Roe B.A."/>
            <person name="Shenoy N."/>
            <person name="Stanke M."/>
            <person name="Ter-Hovhannisyan V."/>
            <person name="Tunlid A."/>
            <person name="Velagapudi R."/>
            <person name="Vision T.J."/>
            <person name="Zeng Q."/>
            <person name="Zolan M.E."/>
            <person name="Pukkila P.J."/>
        </authorList>
    </citation>
    <scope>NUCLEOTIDE SEQUENCE [LARGE SCALE GENOMIC DNA]</scope>
    <source>
        <strain evidence="4">Okayama-7 / 130 / ATCC MYA-4618 / FGSC 9003</strain>
    </source>
</reference>
<gene>
    <name evidence="3" type="ORF">CC1G_06780</name>
</gene>
<dbReference type="eggNOG" id="ENOG502S5GS">
    <property type="taxonomic scope" value="Eukaryota"/>
</dbReference>
<dbReference type="Pfam" id="PF10453">
    <property type="entry name" value="NUFIP1"/>
    <property type="match status" value="1"/>
</dbReference>
<dbReference type="PANTHER" id="PTHR13309">
    <property type="entry name" value="NUCLEAR FRAGILE X MENTAL RETARDATION PROTEIN INTERACTING PROTEIN 1"/>
    <property type="match status" value="1"/>
</dbReference>
<proteinExistence type="predicted"/>
<feature type="compositionally biased region" description="Basic and acidic residues" evidence="1">
    <location>
        <begin position="170"/>
        <end position="182"/>
    </location>
</feature>
<sequence>MHNSHPSLPPRPQTWSQPQQPPSVLQNYFHQNAYSSHYAQAYLQQFPEAQPSTSNYYAQPTPAAAAQHNANKPRPAQQVGAWYQPGNKQCTYKDCRFTGSHKSVELHMMDRHLIYPPGWDKRPKKEEWDADPSLKGKPIPIQGTNLVLDTPESLEAWIAERKKRFPTANRVEDKKRKMEEAVARGQLTAEDMGVRPEKRRRHDEKTTRPENRNNQGNRGNDRKGRAGAAQRPTVSHPLPARPSPPKPSTAVQDDANTSSDSEPEVVTSKAPVHSFEPPQSLDEPEEEPAVPPAEPAGTDPPKPRQQRPSQPKRPLHNPFDNRPPLLRNLLLPEIRVTVSNLSQAIRFLVDNDFLRSVELKPGQAQEIPIQVISSHETGA</sequence>
<feature type="region of interest" description="Disordered" evidence="1">
    <location>
        <begin position="123"/>
        <end position="144"/>
    </location>
</feature>
<dbReference type="AlphaFoldDB" id="A8N1M1"/>
<dbReference type="RefSeq" id="XP_001828794.1">
    <property type="nucleotide sequence ID" value="XM_001828742.2"/>
</dbReference>
<dbReference type="OrthoDB" id="273070at2759"/>
<dbReference type="GO" id="GO:0000492">
    <property type="term" value="P:box C/D snoRNP assembly"/>
    <property type="evidence" value="ECO:0007669"/>
    <property type="project" value="TreeGrafter"/>
</dbReference>
<dbReference type="STRING" id="240176.A8N1M1"/>
<organism evidence="3 4">
    <name type="scientific">Coprinopsis cinerea (strain Okayama-7 / 130 / ATCC MYA-4618 / FGSC 9003)</name>
    <name type="common">Inky cap fungus</name>
    <name type="synonym">Hormographiella aspergillata</name>
    <dbReference type="NCBI Taxonomy" id="240176"/>
    <lineage>
        <taxon>Eukaryota</taxon>
        <taxon>Fungi</taxon>
        <taxon>Dikarya</taxon>
        <taxon>Basidiomycota</taxon>
        <taxon>Agaricomycotina</taxon>
        <taxon>Agaricomycetes</taxon>
        <taxon>Agaricomycetidae</taxon>
        <taxon>Agaricales</taxon>
        <taxon>Agaricineae</taxon>
        <taxon>Psathyrellaceae</taxon>
        <taxon>Coprinopsis</taxon>
    </lineage>
</organism>
<dbReference type="GO" id="GO:0005634">
    <property type="term" value="C:nucleus"/>
    <property type="evidence" value="ECO:0007669"/>
    <property type="project" value="TreeGrafter"/>
</dbReference>